<dbReference type="GO" id="GO:0045892">
    <property type="term" value="P:negative regulation of DNA-templated transcription"/>
    <property type="evidence" value="ECO:0007669"/>
    <property type="project" value="TreeGrafter"/>
</dbReference>
<proteinExistence type="predicted"/>
<dbReference type="InterPro" id="IPR005471">
    <property type="entry name" value="Tscrpt_reg_IclR_N"/>
</dbReference>
<dbReference type="InterPro" id="IPR029016">
    <property type="entry name" value="GAF-like_dom_sf"/>
</dbReference>
<evidence type="ECO:0000313" key="7">
    <source>
        <dbReference type="Proteomes" id="UP000014216"/>
    </source>
</evidence>
<accession>S0FST3</accession>
<dbReference type="RefSeq" id="WP_006967963.1">
    <property type="nucleotide sequence ID" value="NZ_APJX01000010.1"/>
</dbReference>
<dbReference type="Pfam" id="PF09339">
    <property type="entry name" value="HTH_IclR"/>
    <property type="match status" value="1"/>
</dbReference>
<evidence type="ECO:0000313" key="6">
    <source>
        <dbReference type="EMBL" id="EMS78148.1"/>
    </source>
</evidence>
<keyword evidence="1" id="KW-0805">Transcription regulation</keyword>
<dbReference type="EMBL" id="APJX01000010">
    <property type="protein sequence ID" value="EMS78148.1"/>
    <property type="molecule type" value="Genomic_DNA"/>
</dbReference>
<dbReference type="AlphaFoldDB" id="S0FST3"/>
<dbReference type="PANTHER" id="PTHR30136:SF35">
    <property type="entry name" value="HTH-TYPE TRANSCRIPTIONAL REGULATOR RV1719"/>
    <property type="match status" value="1"/>
</dbReference>
<keyword evidence="2" id="KW-0238">DNA-binding</keyword>
<dbReference type="PROSITE" id="PS51078">
    <property type="entry name" value="ICLR_ED"/>
    <property type="match status" value="1"/>
</dbReference>
<dbReference type="InterPro" id="IPR036390">
    <property type="entry name" value="WH_DNA-bd_sf"/>
</dbReference>
<sequence length="260" mass="28099">MDQKKRITPARPLSPAVSQAAQLLLYLGSQPGTDMTLTRICEAVGIHKSKGYSILNSLSEYGFVVRDEISKTYSLGPAVIPLGARAIDNLDIHAAARGHLQALADETAGTVLLGIVSNDRFYVVGKYDGNAMVSLTIRQNQCFHITHGAHGKAIVAAMDDETREKILTSQPLHFYGENTRADRARLEAEFVRCRENGYAVDNESMTPGIRAVAAPVFDHKNTVFAGVVLAGMFGQDEIPAMGEKVAAMGRWISRQAGASI</sequence>
<evidence type="ECO:0000259" key="5">
    <source>
        <dbReference type="PROSITE" id="PS51078"/>
    </source>
</evidence>
<dbReference type="Pfam" id="PF01614">
    <property type="entry name" value="IclR_C"/>
    <property type="match status" value="1"/>
</dbReference>
<dbReference type="InterPro" id="IPR050707">
    <property type="entry name" value="HTH_MetabolicPath_Reg"/>
</dbReference>
<comment type="caution">
    <text evidence="6">The sequence shown here is derived from an EMBL/GenBank/DDBJ whole genome shotgun (WGS) entry which is preliminary data.</text>
</comment>
<feature type="domain" description="HTH iclR-type" evidence="4">
    <location>
        <begin position="14"/>
        <end position="77"/>
    </location>
</feature>
<dbReference type="PROSITE" id="PS51077">
    <property type="entry name" value="HTH_ICLR"/>
    <property type="match status" value="1"/>
</dbReference>
<dbReference type="Gene3D" id="3.30.450.40">
    <property type="match status" value="1"/>
</dbReference>
<organism evidence="6 7">
    <name type="scientific">Desulfotignum phosphitoxidans DSM 13687</name>
    <dbReference type="NCBI Taxonomy" id="1286635"/>
    <lineage>
        <taxon>Bacteria</taxon>
        <taxon>Pseudomonadati</taxon>
        <taxon>Thermodesulfobacteriota</taxon>
        <taxon>Desulfobacteria</taxon>
        <taxon>Desulfobacterales</taxon>
        <taxon>Desulfobacteraceae</taxon>
        <taxon>Desulfotignum</taxon>
    </lineage>
</organism>
<dbReference type="Proteomes" id="UP000014216">
    <property type="component" value="Unassembled WGS sequence"/>
</dbReference>
<evidence type="ECO:0000256" key="3">
    <source>
        <dbReference type="ARBA" id="ARBA00023163"/>
    </source>
</evidence>
<keyword evidence="3" id="KW-0804">Transcription</keyword>
<dbReference type="SUPFAM" id="SSF46785">
    <property type="entry name" value="Winged helix' DNA-binding domain"/>
    <property type="match status" value="1"/>
</dbReference>
<dbReference type="Gene3D" id="1.10.10.10">
    <property type="entry name" value="Winged helix-like DNA-binding domain superfamily/Winged helix DNA-binding domain"/>
    <property type="match status" value="1"/>
</dbReference>
<reference evidence="6 7" key="1">
    <citation type="journal article" date="2013" name="Genome Announc.">
        <title>Draft Genome Sequence of Desulfotignum phosphitoxidans DSM 13687 Strain FiPS-3.</title>
        <authorList>
            <person name="Poehlein A."/>
            <person name="Daniel R."/>
            <person name="Simeonova D.D."/>
        </authorList>
    </citation>
    <scope>NUCLEOTIDE SEQUENCE [LARGE SCALE GENOMIC DNA]</scope>
    <source>
        <strain evidence="6 7">DSM 13687</strain>
    </source>
</reference>
<dbReference type="SUPFAM" id="SSF55781">
    <property type="entry name" value="GAF domain-like"/>
    <property type="match status" value="1"/>
</dbReference>
<dbReference type="InterPro" id="IPR014757">
    <property type="entry name" value="Tscrpt_reg_IclR_C"/>
</dbReference>
<keyword evidence="7" id="KW-1185">Reference proteome</keyword>
<gene>
    <name evidence="6" type="ORF">Dpo_10c01420</name>
</gene>
<name>S0FST3_9BACT</name>
<protein>
    <submittedName>
        <fullName evidence="6">Transcriptional regulator, IclR family</fullName>
    </submittedName>
</protein>
<evidence type="ECO:0000259" key="4">
    <source>
        <dbReference type="PROSITE" id="PS51077"/>
    </source>
</evidence>
<evidence type="ECO:0000256" key="2">
    <source>
        <dbReference type="ARBA" id="ARBA00023125"/>
    </source>
</evidence>
<feature type="domain" description="IclR-ED" evidence="5">
    <location>
        <begin position="78"/>
        <end position="258"/>
    </location>
</feature>
<dbReference type="PANTHER" id="PTHR30136">
    <property type="entry name" value="HELIX-TURN-HELIX TRANSCRIPTIONAL REGULATOR, ICLR FAMILY"/>
    <property type="match status" value="1"/>
</dbReference>
<dbReference type="GO" id="GO:0003700">
    <property type="term" value="F:DNA-binding transcription factor activity"/>
    <property type="evidence" value="ECO:0007669"/>
    <property type="project" value="TreeGrafter"/>
</dbReference>
<dbReference type="SMART" id="SM00346">
    <property type="entry name" value="HTH_ICLR"/>
    <property type="match status" value="1"/>
</dbReference>
<evidence type="ECO:0000256" key="1">
    <source>
        <dbReference type="ARBA" id="ARBA00023015"/>
    </source>
</evidence>
<dbReference type="InterPro" id="IPR036388">
    <property type="entry name" value="WH-like_DNA-bd_sf"/>
</dbReference>
<dbReference type="GO" id="GO:0003677">
    <property type="term" value="F:DNA binding"/>
    <property type="evidence" value="ECO:0007669"/>
    <property type="project" value="UniProtKB-KW"/>
</dbReference>
<dbReference type="OrthoDB" id="5422805at2"/>